<keyword evidence="5" id="KW-0810">Translation regulation</keyword>
<sequence>MNSFKKVASTRYSYFMRKLFFEVRRQQLRNARQVSTSETVQETSNTNVIKIPKRIERGPTDILKALSSTVKKDYTAPHYKYHDDPFLIPTSNIAKRMFALSQESGRKAAQWVRQEHADLFQHRVADPPIEVYFPRAVYDEKSEVDETVLQKVIAQHRVSDSITIYSLLEQNGVELSRATKQSLLELLCYYNSQDPLEEEWIEERWFRQGNRSREKKKNVWNRGGEVEKLFKNMSPPDAASYTALLCGRAQFGDVQGAYQIYQEALDAGIGLPADVFNSLISGASVLKEGHELRWAFVEELLSSMKQQGVSPNLGTLNAILDTLSAMSSNKDSQKRSLAVVAEFRAMGIEPSLASYYFLLNIFCQDKSSMRSAILVSSVYSRE</sequence>
<dbReference type="InterPro" id="IPR055063">
    <property type="entry name" value="Rib_mS39_PPR"/>
</dbReference>
<name>A0A1B6G380_9HEMI</name>
<dbReference type="PANTHER" id="PTHR16276:SF1">
    <property type="entry name" value="SMALL RIBOSOMAL SUBUNIT PROTEIN MS39"/>
    <property type="match status" value="1"/>
</dbReference>
<reference evidence="13" key="1">
    <citation type="submission" date="2015-11" db="EMBL/GenBank/DDBJ databases">
        <title>De novo transcriptome assembly of four potential Pierce s Disease insect vectors from Arizona vineyards.</title>
        <authorList>
            <person name="Tassone E.E."/>
        </authorList>
    </citation>
    <scope>NUCLEOTIDE SEQUENCE</scope>
</reference>
<keyword evidence="9" id="KW-0496">Mitochondrion</keyword>
<dbReference type="AlphaFoldDB" id="A0A1B6G380"/>
<comment type="similarity">
    <text evidence="2">Belongs to the mitochondrion-specific ribosomal protein mS39 family.</text>
</comment>
<keyword evidence="8" id="KW-0689">Ribosomal protein</keyword>
<dbReference type="Gene3D" id="1.25.40.10">
    <property type="entry name" value="Tetratricopeptide repeat domain"/>
    <property type="match status" value="1"/>
</dbReference>
<evidence type="ECO:0000313" key="13">
    <source>
        <dbReference type="EMBL" id="JAS56895.1"/>
    </source>
</evidence>
<dbReference type="PANTHER" id="PTHR16276">
    <property type="entry name" value="PENTATRICOPEPTIDE REPEAT DOMAIN-CONTAINING PROTEIN 3"/>
    <property type="match status" value="1"/>
</dbReference>
<protein>
    <recommendedName>
        <fullName evidence="11">Small ribosomal subunit protein mS39</fullName>
    </recommendedName>
</protein>
<dbReference type="GO" id="GO:0019843">
    <property type="term" value="F:rRNA binding"/>
    <property type="evidence" value="ECO:0007669"/>
    <property type="project" value="UniProtKB-KW"/>
</dbReference>
<dbReference type="GO" id="GO:1990904">
    <property type="term" value="C:ribonucleoprotein complex"/>
    <property type="evidence" value="ECO:0007669"/>
    <property type="project" value="UniProtKB-KW"/>
</dbReference>
<gene>
    <name evidence="13" type="ORF">g.34625</name>
</gene>
<dbReference type="Pfam" id="PF13812">
    <property type="entry name" value="PPR_3"/>
    <property type="match status" value="1"/>
</dbReference>
<keyword evidence="4" id="KW-0677">Repeat</keyword>
<feature type="repeat" description="PPR" evidence="12">
    <location>
        <begin position="237"/>
        <end position="271"/>
    </location>
</feature>
<organism evidence="13">
    <name type="scientific">Cuerna arida</name>
    <dbReference type="NCBI Taxonomy" id="1464854"/>
    <lineage>
        <taxon>Eukaryota</taxon>
        <taxon>Metazoa</taxon>
        <taxon>Ecdysozoa</taxon>
        <taxon>Arthropoda</taxon>
        <taxon>Hexapoda</taxon>
        <taxon>Insecta</taxon>
        <taxon>Pterygota</taxon>
        <taxon>Neoptera</taxon>
        <taxon>Paraneoptera</taxon>
        <taxon>Hemiptera</taxon>
        <taxon>Auchenorrhyncha</taxon>
        <taxon>Membracoidea</taxon>
        <taxon>Cicadellidae</taxon>
        <taxon>Cicadellinae</taxon>
        <taxon>Proconiini</taxon>
        <taxon>Cuerna</taxon>
    </lineage>
</organism>
<evidence type="ECO:0000256" key="12">
    <source>
        <dbReference type="PROSITE-ProRule" id="PRU00708"/>
    </source>
</evidence>
<dbReference type="GO" id="GO:0005840">
    <property type="term" value="C:ribosome"/>
    <property type="evidence" value="ECO:0007669"/>
    <property type="project" value="UniProtKB-KW"/>
</dbReference>
<dbReference type="InterPro" id="IPR037387">
    <property type="entry name" value="PTCD3"/>
</dbReference>
<keyword evidence="3" id="KW-0699">rRNA-binding</keyword>
<dbReference type="GO" id="GO:0043024">
    <property type="term" value="F:ribosomal small subunit binding"/>
    <property type="evidence" value="ECO:0007669"/>
    <property type="project" value="InterPro"/>
</dbReference>
<comment type="subcellular location">
    <subcellularLocation>
        <location evidence="1">Mitochondrion</location>
    </subcellularLocation>
</comment>
<evidence type="ECO:0000256" key="9">
    <source>
        <dbReference type="ARBA" id="ARBA00023128"/>
    </source>
</evidence>
<keyword evidence="7" id="KW-0809">Transit peptide</keyword>
<dbReference type="GO" id="GO:0005739">
    <property type="term" value="C:mitochondrion"/>
    <property type="evidence" value="ECO:0007669"/>
    <property type="project" value="UniProtKB-SubCell"/>
</dbReference>
<dbReference type="Pfam" id="PF22330">
    <property type="entry name" value="Rib_mS39_PPR"/>
    <property type="match status" value="1"/>
</dbReference>
<evidence type="ECO:0000256" key="11">
    <source>
        <dbReference type="ARBA" id="ARBA00035134"/>
    </source>
</evidence>
<evidence type="ECO:0000256" key="8">
    <source>
        <dbReference type="ARBA" id="ARBA00022980"/>
    </source>
</evidence>
<dbReference type="InterPro" id="IPR011990">
    <property type="entry name" value="TPR-like_helical_dom_sf"/>
</dbReference>
<dbReference type="PROSITE" id="PS51375">
    <property type="entry name" value="PPR"/>
    <property type="match status" value="1"/>
</dbReference>
<evidence type="ECO:0000256" key="5">
    <source>
        <dbReference type="ARBA" id="ARBA00022845"/>
    </source>
</evidence>
<evidence type="ECO:0000256" key="10">
    <source>
        <dbReference type="ARBA" id="ARBA00023274"/>
    </source>
</evidence>
<evidence type="ECO:0000256" key="6">
    <source>
        <dbReference type="ARBA" id="ARBA00022884"/>
    </source>
</evidence>
<accession>A0A1B6G380</accession>
<dbReference type="GO" id="GO:0032543">
    <property type="term" value="P:mitochondrial translation"/>
    <property type="evidence" value="ECO:0007669"/>
    <property type="project" value="InterPro"/>
</dbReference>
<dbReference type="EMBL" id="GECZ01012874">
    <property type="protein sequence ID" value="JAS56895.1"/>
    <property type="molecule type" value="Transcribed_RNA"/>
</dbReference>
<evidence type="ECO:0000256" key="3">
    <source>
        <dbReference type="ARBA" id="ARBA00022730"/>
    </source>
</evidence>
<evidence type="ECO:0000256" key="2">
    <source>
        <dbReference type="ARBA" id="ARBA00008551"/>
    </source>
</evidence>
<evidence type="ECO:0000256" key="1">
    <source>
        <dbReference type="ARBA" id="ARBA00004173"/>
    </source>
</evidence>
<proteinExistence type="inferred from homology"/>
<dbReference type="InterPro" id="IPR002885">
    <property type="entry name" value="PPR_rpt"/>
</dbReference>
<keyword evidence="10" id="KW-0687">Ribonucleoprotein</keyword>
<dbReference type="GO" id="GO:0006417">
    <property type="term" value="P:regulation of translation"/>
    <property type="evidence" value="ECO:0007669"/>
    <property type="project" value="UniProtKB-KW"/>
</dbReference>
<evidence type="ECO:0000256" key="7">
    <source>
        <dbReference type="ARBA" id="ARBA00022946"/>
    </source>
</evidence>
<keyword evidence="6" id="KW-0694">RNA-binding</keyword>
<evidence type="ECO:0000256" key="4">
    <source>
        <dbReference type="ARBA" id="ARBA00022737"/>
    </source>
</evidence>